<organism evidence="2 3">
    <name type="scientific">Nocardioides scoriae</name>
    <dbReference type="NCBI Taxonomy" id="642780"/>
    <lineage>
        <taxon>Bacteria</taxon>
        <taxon>Bacillati</taxon>
        <taxon>Actinomycetota</taxon>
        <taxon>Actinomycetes</taxon>
        <taxon>Propionibacteriales</taxon>
        <taxon>Nocardioidaceae</taxon>
        <taxon>Nocardioides</taxon>
    </lineage>
</organism>
<gene>
    <name evidence="2" type="ORF">SAMN04488570_1779</name>
</gene>
<dbReference type="SUPFAM" id="SSF46785">
    <property type="entry name" value="Winged helix' DNA-binding domain"/>
    <property type="match status" value="1"/>
</dbReference>
<keyword evidence="3" id="KW-1185">Reference proteome</keyword>
<reference evidence="3" key="1">
    <citation type="submission" date="2016-10" db="EMBL/GenBank/DDBJ databases">
        <authorList>
            <person name="Varghese N."/>
            <person name="Submissions S."/>
        </authorList>
    </citation>
    <scope>NUCLEOTIDE SEQUENCE [LARGE SCALE GENOMIC DNA]</scope>
    <source>
        <strain evidence="3">DSM 22127</strain>
    </source>
</reference>
<protein>
    <submittedName>
        <fullName evidence="2">Sugar kinase of the NBD/HSP70 family, may contain an N-terminal HTH domain</fullName>
    </submittedName>
</protein>
<keyword evidence="2" id="KW-0808">Transferase</keyword>
<dbReference type="InterPro" id="IPR043129">
    <property type="entry name" value="ATPase_NBD"/>
</dbReference>
<dbReference type="Pfam" id="PF00480">
    <property type="entry name" value="ROK"/>
    <property type="match status" value="1"/>
</dbReference>
<proteinExistence type="inferred from homology"/>
<evidence type="ECO:0000256" key="1">
    <source>
        <dbReference type="ARBA" id="ARBA00006479"/>
    </source>
</evidence>
<dbReference type="EMBL" id="LT629757">
    <property type="protein sequence ID" value="SDS39331.1"/>
    <property type="molecule type" value="Genomic_DNA"/>
</dbReference>
<dbReference type="GO" id="GO:0016301">
    <property type="term" value="F:kinase activity"/>
    <property type="evidence" value="ECO:0007669"/>
    <property type="project" value="UniProtKB-KW"/>
</dbReference>
<dbReference type="Gene3D" id="3.30.420.40">
    <property type="match status" value="2"/>
</dbReference>
<dbReference type="PANTHER" id="PTHR18964">
    <property type="entry name" value="ROK (REPRESSOR, ORF, KINASE) FAMILY"/>
    <property type="match status" value="1"/>
</dbReference>
<dbReference type="InterPro" id="IPR000600">
    <property type="entry name" value="ROK"/>
</dbReference>
<evidence type="ECO:0000313" key="2">
    <source>
        <dbReference type="EMBL" id="SDS39331.1"/>
    </source>
</evidence>
<dbReference type="AlphaFoldDB" id="A0A1H1RUB6"/>
<dbReference type="Gene3D" id="1.10.10.10">
    <property type="entry name" value="Winged helix-like DNA-binding domain superfamily/Winged helix DNA-binding domain"/>
    <property type="match status" value="1"/>
</dbReference>
<dbReference type="OrthoDB" id="3225083at2"/>
<dbReference type="PANTHER" id="PTHR18964:SF149">
    <property type="entry name" value="BIFUNCTIONAL UDP-N-ACETYLGLUCOSAMINE 2-EPIMERASE_N-ACETYLMANNOSAMINE KINASE"/>
    <property type="match status" value="1"/>
</dbReference>
<name>A0A1H1RUB6_9ACTN</name>
<dbReference type="InterPro" id="IPR036388">
    <property type="entry name" value="WH-like_DNA-bd_sf"/>
</dbReference>
<keyword evidence="2" id="KW-0418">Kinase</keyword>
<dbReference type="SUPFAM" id="SSF53067">
    <property type="entry name" value="Actin-like ATPase domain"/>
    <property type="match status" value="1"/>
</dbReference>
<dbReference type="Proteomes" id="UP000198859">
    <property type="component" value="Chromosome I"/>
</dbReference>
<sequence length="411" mass="43004">MAATRRRGTGTNQEAVRRHNLATLLGHVHHSGGVSRAQLTERMGLNRSTIGDLVRELDELAVVSQSVPEAGLHPRAGAGRPSLDVNPDPDSVFVLAVQLGVDSMDVARVGLGGGVLERISRPTPSDRDPEVVVDVVVEMLRQLLRSAEPGSRLVGIAAAVPGVVNDATGLVRFAPNLGWSDVSFSPLLASRIGLRVPVRLGNDAELGALAEHIRGAGRHKSHLIFLSCDVGVGGGVIVEGLPMRGASGYAGEVGHQRFDNGGARCRCGNTGCWETEIGSHAVAAAVGCPDDEIDRLPEYLQPGTRVPPELRRLGRSLGVGLGGLVNVFNPEVVILGGVLRWVFPLVRDDVLDALDAWALEAPAREAQIVLPWLGGDSVIVGAAELAFTDLLADPVGVLARAEGALSTVMGA</sequence>
<accession>A0A1H1RUB6</accession>
<dbReference type="STRING" id="642780.SAMN04488570_1779"/>
<dbReference type="InterPro" id="IPR036390">
    <property type="entry name" value="WH_DNA-bd_sf"/>
</dbReference>
<comment type="similarity">
    <text evidence="1">Belongs to the ROK (NagC/XylR) family.</text>
</comment>
<dbReference type="RefSeq" id="WP_157682808.1">
    <property type="nucleotide sequence ID" value="NZ_LT629757.1"/>
</dbReference>
<evidence type="ECO:0000313" key="3">
    <source>
        <dbReference type="Proteomes" id="UP000198859"/>
    </source>
</evidence>